<reference evidence="1" key="1">
    <citation type="submission" date="2022-05" db="EMBL/GenBank/DDBJ databases">
        <title>The Musa troglodytarum L. genome provides insights into the mechanism of non-climacteric behaviour and enrichment of carotenoids.</title>
        <authorList>
            <person name="Wang J."/>
        </authorList>
    </citation>
    <scope>NUCLEOTIDE SEQUENCE</scope>
    <source>
        <tissue evidence="1">Leaf</tissue>
    </source>
</reference>
<proteinExistence type="predicted"/>
<organism evidence="1 2">
    <name type="scientific">Musa troglodytarum</name>
    <name type="common">fe'i banana</name>
    <dbReference type="NCBI Taxonomy" id="320322"/>
    <lineage>
        <taxon>Eukaryota</taxon>
        <taxon>Viridiplantae</taxon>
        <taxon>Streptophyta</taxon>
        <taxon>Embryophyta</taxon>
        <taxon>Tracheophyta</taxon>
        <taxon>Spermatophyta</taxon>
        <taxon>Magnoliopsida</taxon>
        <taxon>Liliopsida</taxon>
        <taxon>Zingiberales</taxon>
        <taxon>Musaceae</taxon>
        <taxon>Musa</taxon>
    </lineage>
</organism>
<name>A0A9E7FFL0_9LILI</name>
<keyword evidence="2" id="KW-1185">Reference proteome</keyword>
<dbReference type="AlphaFoldDB" id="A0A9E7FFL0"/>
<sequence length="222" mass="24824">MNGKDIEMTETMVVEEQAEVDGDVEVDAEDTDGGFEVEEAIDESTALARPLSTLAQAASFRDGFGVGVGQVVPQALVSAKKRRLRAKKRPSEAEALDAMVSQKQLTRNTCKCAEVFIEKKLLHVEGKMTNEAMWMMKWMGRMDDSDRRDTSIEDKIDPTGVNNRKAEGWHPHRDVEAIPDEVIKWGPYESSCYFDVLYIVPGNHPVMHGDKQIDVDPVCMHA</sequence>
<dbReference type="Proteomes" id="UP001055439">
    <property type="component" value="Chromosome 4"/>
</dbReference>
<accession>A0A9E7FFL0</accession>
<protein>
    <submittedName>
        <fullName evidence="1">Uncharacterized protein</fullName>
    </submittedName>
</protein>
<evidence type="ECO:0000313" key="2">
    <source>
        <dbReference type="Proteomes" id="UP001055439"/>
    </source>
</evidence>
<evidence type="ECO:0000313" key="1">
    <source>
        <dbReference type="EMBL" id="URD94610.1"/>
    </source>
</evidence>
<gene>
    <name evidence="1" type="ORF">MUK42_29687</name>
</gene>
<dbReference type="EMBL" id="CP097506">
    <property type="protein sequence ID" value="URD94610.1"/>
    <property type="molecule type" value="Genomic_DNA"/>
</dbReference>